<comment type="similarity">
    <text evidence="7">Belongs to the CobU/CobP family.</text>
</comment>
<dbReference type="PIRSF" id="PIRSF006135">
    <property type="entry name" value="CobU"/>
    <property type="match status" value="1"/>
</dbReference>
<keyword evidence="12 19" id="KW-0547">Nucleotide-binding</keyword>
<dbReference type="EC" id="2.7.1.156" evidence="8"/>
<keyword evidence="21" id="KW-1185">Reference proteome</keyword>
<evidence type="ECO:0000256" key="12">
    <source>
        <dbReference type="ARBA" id="ARBA00022741"/>
    </source>
</evidence>
<dbReference type="Proteomes" id="UP000054837">
    <property type="component" value="Unassembled WGS sequence"/>
</dbReference>
<evidence type="ECO:0000256" key="3">
    <source>
        <dbReference type="ARBA" id="ARBA00001522"/>
    </source>
</evidence>
<dbReference type="EC" id="2.7.7.62" evidence="9"/>
<dbReference type="GO" id="GO:0009236">
    <property type="term" value="P:cobalamin biosynthetic process"/>
    <property type="evidence" value="ECO:0007669"/>
    <property type="project" value="UniProtKB-UniPathway"/>
</dbReference>
<evidence type="ECO:0000256" key="14">
    <source>
        <dbReference type="ARBA" id="ARBA00022840"/>
    </source>
</evidence>
<dbReference type="RefSeq" id="WP_058892727.1">
    <property type="nucleotide sequence ID" value="NZ_LQBL01000033.1"/>
</dbReference>
<evidence type="ECO:0000256" key="19">
    <source>
        <dbReference type="PIRSR" id="PIRSR006135-2"/>
    </source>
</evidence>
<evidence type="ECO:0000256" key="16">
    <source>
        <dbReference type="ARBA" id="ARBA00029570"/>
    </source>
</evidence>
<keyword evidence="14" id="KW-0067">ATP-binding</keyword>
<comment type="pathway">
    <text evidence="5">Cofactor biosynthesis; adenosylcobalamin biosynthesis; adenosylcobalamin from cob(II)yrinate a,c-diamide: step 6/7.</text>
</comment>
<evidence type="ECO:0000256" key="9">
    <source>
        <dbReference type="ARBA" id="ARBA00012523"/>
    </source>
</evidence>
<gene>
    <name evidence="20" type="ORF">AVL62_13035</name>
</gene>
<dbReference type="PANTHER" id="PTHR34848:SF1">
    <property type="entry name" value="BIFUNCTIONAL ADENOSYLCOBALAMIN BIOSYNTHESIS PROTEIN COBU"/>
    <property type="match status" value="1"/>
</dbReference>
<dbReference type="PANTHER" id="PTHR34848">
    <property type="match status" value="1"/>
</dbReference>
<reference evidence="20 21" key="1">
    <citation type="submission" date="2015-12" db="EMBL/GenBank/DDBJ databases">
        <title>Serinicoccus chungangenesis strain CD08_5 genome sequencing and assembly.</title>
        <authorList>
            <person name="Chander A.M."/>
            <person name="Kaur G."/>
            <person name="Nair G.R."/>
            <person name="Dhawan D.K."/>
            <person name="Kochhar R.K."/>
            <person name="Mayilraj S."/>
            <person name="Bhadada S.K."/>
        </authorList>
    </citation>
    <scope>NUCLEOTIDE SEQUENCE [LARGE SCALE GENOMIC DNA]</scope>
    <source>
        <strain evidence="20 21">CD08_5</strain>
    </source>
</reference>
<feature type="binding site" evidence="19">
    <location>
        <position position="61"/>
    </location>
    <ligand>
        <name>GTP</name>
        <dbReference type="ChEBI" id="CHEBI:37565"/>
    </ligand>
</feature>
<evidence type="ECO:0000313" key="21">
    <source>
        <dbReference type="Proteomes" id="UP000054837"/>
    </source>
</evidence>
<feature type="binding site" evidence="19">
    <location>
        <begin position="33"/>
        <end position="35"/>
    </location>
    <ligand>
        <name>GTP</name>
        <dbReference type="ChEBI" id="CHEBI:37565"/>
    </ligand>
</feature>
<evidence type="ECO:0000256" key="10">
    <source>
        <dbReference type="ARBA" id="ARBA00022573"/>
    </source>
</evidence>
<comment type="caution">
    <text evidence="20">The sequence shown here is derived from an EMBL/GenBank/DDBJ whole genome shotgun (WGS) entry which is preliminary data.</text>
</comment>
<comment type="catalytic activity">
    <reaction evidence="2">
        <text>adenosylcob(III)inamide phosphate + GTP + H(+) = adenosylcob(III)inamide-GDP + diphosphate</text>
        <dbReference type="Rhea" id="RHEA:22712"/>
        <dbReference type="ChEBI" id="CHEBI:15378"/>
        <dbReference type="ChEBI" id="CHEBI:33019"/>
        <dbReference type="ChEBI" id="CHEBI:37565"/>
        <dbReference type="ChEBI" id="CHEBI:58502"/>
        <dbReference type="ChEBI" id="CHEBI:60487"/>
        <dbReference type="EC" id="2.7.7.62"/>
    </reaction>
</comment>
<dbReference type="CDD" id="cd00544">
    <property type="entry name" value="CobU"/>
    <property type="match status" value="1"/>
</dbReference>
<keyword evidence="10" id="KW-0169">Cobalamin biosynthesis</keyword>
<keyword evidence="13" id="KW-0418">Kinase</keyword>
<feature type="binding site" evidence="19">
    <location>
        <position position="82"/>
    </location>
    <ligand>
        <name>GTP</name>
        <dbReference type="ChEBI" id="CHEBI:37565"/>
    </ligand>
</feature>
<dbReference type="STRING" id="767452.AVL62_13035"/>
<name>A0A0W8I0P8_9MICO</name>
<protein>
    <recommendedName>
        <fullName evidence="16">Adenosylcobinamide kinase</fullName>
        <ecNumber evidence="8">2.7.1.156</ecNumber>
        <ecNumber evidence="9">2.7.7.62</ecNumber>
    </recommendedName>
    <alternativeName>
        <fullName evidence="17">Adenosylcobinamide-phosphate guanylyltransferase</fullName>
    </alternativeName>
</protein>
<dbReference type="GO" id="GO:0043752">
    <property type="term" value="F:adenosylcobinamide kinase activity"/>
    <property type="evidence" value="ECO:0007669"/>
    <property type="project" value="UniProtKB-EC"/>
</dbReference>
<dbReference type="GO" id="GO:0005525">
    <property type="term" value="F:GTP binding"/>
    <property type="evidence" value="ECO:0007669"/>
    <property type="project" value="UniProtKB-KW"/>
</dbReference>
<dbReference type="AlphaFoldDB" id="A0A0W8I0P8"/>
<dbReference type="Pfam" id="PF02283">
    <property type="entry name" value="CobU"/>
    <property type="match status" value="1"/>
</dbReference>
<dbReference type="NCBIfam" id="NF004469">
    <property type="entry name" value="PRK05800.1"/>
    <property type="match status" value="1"/>
</dbReference>
<evidence type="ECO:0000256" key="7">
    <source>
        <dbReference type="ARBA" id="ARBA00007490"/>
    </source>
</evidence>
<evidence type="ECO:0000256" key="11">
    <source>
        <dbReference type="ARBA" id="ARBA00022679"/>
    </source>
</evidence>
<organism evidence="20 21">
    <name type="scientific">Serinicoccus chungangensis</name>
    <dbReference type="NCBI Taxonomy" id="767452"/>
    <lineage>
        <taxon>Bacteria</taxon>
        <taxon>Bacillati</taxon>
        <taxon>Actinomycetota</taxon>
        <taxon>Actinomycetes</taxon>
        <taxon>Micrococcales</taxon>
        <taxon>Ornithinimicrobiaceae</taxon>
        <taxon>Serinicoccus</taxon>
    </lineage>
</organism>
<feature type="binding site" evidence="19">
    <location>
        <begin position="8"/>
        <end position="15"/>
    </location>
    <ligand>
        <name>GTP</name>
        <dbReference type="ChEBI" id="CHEBI:37565"/>
    </ligand>
</feature>
<evidence type="ECO:0000256" key="1">
    <source>
        <dbReference type="ARBA" id="ARBA00000312"/>
    </source>
</evidence>
<evidence type="ECO:0000256" key="18">
    <source>
        <dbReference type="PIRSR" id="PIRSR006135-1"/>
    </source>
</evidence>
<comment type="catalytic activity">
    <reaction evidence="3">
        <text>adenosylcob(III)inamide + GTP = adenosylcob(III)inamide phosphate + GDP + H(+)</text>
        <dbReference type="Rhea" id="RHEA:15765"/>
        <dbReference type="ChEBI" id="CHEBI:2480"/>
        <dbReference type="ChEBI" id="CHEBI:15378"/>
        <dbReference type="ChEBI" id="CHEBI:37565"/>
        <dbReference type="ChEBI" id="CHEBI:58189"/>
        <dbReference type="ChEBI" id="CHEBI:58502"/>
        <dbReference type="EC" id="2.7.1.156"/>
    </reaction>
</comment>
<evidence type="ECO:0000256" key="15">
    <source>
        <dbReference type="ARBA" id="ARBA00023134"/>
    </source>
</evidence>
<dbReference type="Gene3D" id="3.40.50.300">
    <property type="entry name" value="P-loop containing nucleotide triphosphate hydrolases"/>
    <property type="match status" value="1"/>
</dbReference>
<feature type="active site" description="GMP-histidine intermediate" evidence="18">
    <location>
        <position position="49"/>
    </location>
</feature>
<comment type="pathway">
    <text evidence="6">Cofactor biosynthesis; adenosylcobalamin biosynthesis; adenosylcobalamin from cob(II)yrinate a,c-diamide: step 5/7.</text>
</comment>
<dbReference type="UniPathway" id="UPA00148">
    <property type="reaction ID" value="UER00236"/>
</dbReference>
<evidence type="ECO:0000256" key="4">
    <source>
        <dbReference type="ARBA" id="ARBA00003889"/>
    </source>
</evidence>
<accession>A0A0W8I0P8</accession>
<keyword evidence="15 19" id="KW-0342">GTP-binding</keyword>
<dbReference type="InterPro" id="IPR027417">
    <property type="entry name" value="P-loop_NTPase"/>
</dbReference>
<evidence type="ECO:0000256" key="6">
    <source>
        <dbReference type="ARBA" id="ARBA00005159"/>
    </source>
</evidence>
<evidence type="ECO:0000313" key="20">
    <source>
        <dbReference type="EMBL" id="KUG51182.1"/>
    </source>
</evidence>
<sequence length="174" mass="18685">MTLTFLTGGARSGKSALAVRRAQRSGRPVVFVATGQAGDEEMADRISRHQAERPEGWRTVEAPVDLVDACAALKPGACVVVDCLSLWVSNLMEHGDDEPTTLDRARALAGWATAYRGDVVVVTNEVGLGIVPMHPVSRRYRDRLGRVNAVLARDAGLAQLVVAGRTLTLDPQED</sequence>
<dbReference type="SUPFAM" id="SSF52540">
    <property type="entry name" value="P-loop containing nucleoside triphosphate hydrolases"/>
    <property type="match status" value="1"/>
</dbReference>
<dbReference type="EMBL" id="LQBL01000033">
    <property type="protein sequence ID" value="KUG51182.1"/>
    <property type="molecule type" value="Genomic_DNA"/>
</dbReference>
<evidence type="ECO:0000256" key="5">
    <source>
        <dbReference type="ARBA" id="ARBA00004692"/>
    </source>
</evidence>
<dbReference type="GO" id="GO:0008820">
    <property type="term" value="F:cobinamide phosphate guanylyltransferase activity"/>
    <property type="evidence" value="ECO:0007669"/>
    <property type="project" value="UniProtKB-EC"/>
</dbReference>
<dbReference type="GO" id="GO:0005524">
    <property type="term" value="F:ATP binding"/>
    <property type="evidence" value="ECO:0007669"/>
    <property type="project" value="UniProtKB-KW"/>
</dbReference>
<dbReference type="InterPro" id="IPR003203">
    <property type="entry name" value="CobU/CobP"/>
</dbReference>
<evidence type="ECO:0000256" key="13">
    <source>
        <dbReference type="ARBA" id="ARBA00022777"/>
    </source>
</evidence>
<dbReference type="OrthoDB" id="9788370at2"/>
<evidence type="ECO:0000256" key="17">
    <source>
        <dbReference type="ARBA" id="ARBA00030571"/>
    </source>
</evidence>
<keyword evidence="11" id="KW-0808">Transferase</keyword>
<proteinExistence type="inferred from homology"/>
<comment type="catalytic activity">
    <reaction evidence="1">
        <text>adenosylcob(III)inamide + ATP = adenosylcob(III)inamide phosphate + ADP + H(+)</text>
        <dbReference type="Rhea" id="RHEA:15769"/>
        <dbReference type="ChEBI" id="CHEBI:2480"/>
        <dbReference type="ChEBI" id="CHEBI:15378"/>
        <dbReference type="ChEBI" id="CHEBI:30616"/>
        <dbReference type="ChEBI" id="CHEBI:58502"/>
        <dbReference type="ChEBI" id="CHEBI:456216"/>
        <dbReference type="EC" id="2.7.1.156"/>
    </reaction>
</comment>
<evidence type="ECO:0000256" key="8">
    <source>
        <dbReference type="ARBA" id="ARBA00012016"/>
    </source>
</evidence>
<comment type="function">
    <text evidence="4">Catalyzes ATP-dependent phosphorylation of adenosylcobinamide and addition of GMP to adenosylcobinamide phosphate.</text>
</comment>
<evidence type="ECO:0000256" key="2">
    <source>
        <dbReference type="ARBA" id="ARBA00000711"/>
    </source>
</evidence>